<keyword evidence="1" id="KW-0175">Coiled coil</keyword>
<dbReference type="PRINTS" id="PR01432">
    <property type="entry name" value="RABAPTIN"/>
</dbReference>
<evidence type="ECO:0000313" key="4">
    <source>
        <dbReference type="Ensembl" id="ENSCSAVP00000007459.1"/>
    </source>
</evidence>
<feature type="compositionally biased region" description="Acidic residues" evidence="2">
    <location>
        <begin position="167"/>
        <end position="176"/>
    </location>
</feature>
<organism evidence="4 5">
    <name type="scientific">Ciona savignyi</name>
    <name type="common">Pacific transparent sea squirt</name>
    <dbReference type="NCBI Taxonomy" id="51511"/>
    <lineage>
        <taxon>Eukaryota</taxon>
        <taxon>Metazoa</taxon>
        <taxon>Chordata</taxon>
        <taxon>Tunicata</taxon>
        <taxon>Ascidiacea</taxon>
        <taxon>Phlebobranchia</taxon>
        <taxon>Cionidae</taxon>
        <taxon>Ciona</taxon>
    </lineage>
</organism>
<dbReference type="GeneTree" id="ENSGT00530000063743"/>
<dbReference type="GO" id="GO:0008083">
    <property type="term" value="F:growth factor activity"/>
    <property type="evidence" value="ECO:0007669"/>
    <property type="project" value="InterPro"/>
</dbReference>
<feature type="compositionally biased region" description="Basic and acidic residues" evidence="2">
    <location>
        <begin position="138"/>
        <end position="158"/>
    </location>
</feature>
<dbReference type="GO" id="GO:0006897">
    <property type="term" value="P:endocytosis"/>
    <property type="evidence" value="ECO:0007669"/>
    <property type="project" value="InterPro"/>
</dbReference>
<evidence type="ECO:0000256" key="2">
    <source>
        <dbReference type="SAM" id="MobiDB-lite"/>
    </source>
</evidence>
<dbReference type="GO" id="GO:0005096">
    <property type="term" value="F:GTPase activator activity"/>
    <property type="evidence" value="ECO:0007669"/>
    <property type="project" value="InterPro"/>
</dbReference>
<dbReference type="eggNOG" id="KOG0993">
    <property type="taxonomic scope" value="Eukaryota"/>
</dbReference>
<dbReference type="Proteomes" id="UP000007875">
    <property type="component" value="Unassembled WGS sequence"/>
</dbReference>
<accession>H2YQ51</accession>
<reference evidence="4" key="3">
    <citation type="submission" date="2025-09" db="UniProtKB">
        <authorList>
            <consortium name="Ensembl"/>
        </authorList>
    </citation>
    <scope>IDENTIFICATION</scope>
</reference>
<feature type="region of interest" description="Disordered" evidence="2">
    <location>
        <begin position="138"/>
        <end position="188"/>
    </location>
</feature>
<dbReference type="PANTHER" id="PTHR31179:SF7">
    <property type="entry name" value="FYVE-TYPE DOMAIN-CONTAINING PROTEIN"/>
    <property type="match status" value="1"/>
</dbReference>
<dbReference type="InParanoid" id="H2YQ51"/>
<dbReference type="Pfam" id="PF03528">
    <property type="entry name" value="Rabaptin"/>
    <property type="match status" value="1"/>
</dbReference>
<dbReference type="AlphaFoldDB" id="H2YQ51"/>
<dbReference type="STRING" id="51511.ENSCSAVP00000007459"/>
<feature type="domain" description="Rabaptin coiled-coil" evidence="3">
    <location>
        <begin position="23"/>
        <end position="217"/>
    </location>
</feature>
<proteinExistence type="predicted"/>
<dbReference type="OMA" id="RAQFMDM"/>
<evidence type="ECO:0000256" key="1">
    <source>
        <dbReference type="SAM" id="Coils"/>
    </source>
</evidence>
<dbReference type="Ensembl" id="ENSCSAVT00000007556.1">
    <property type="protein sequence ID" value="ENSCSAVP00000007459.1"/>
    <property type="gene ID" value="ENSCSAVG00000004456.1"/>
</dbReference>
<reference evidence="4" key="2">
    <citation type="submission" date="2025-08" db="UniProtKB">
        <authorList>
            <consortium name="Ensembl"/>
        </authorList>
    </citation>
    <scope>IDENTIFICATION</scope>
</reference>
<dbReference type="PANTHER" id="PTHR31179">
    <property type="entry name" value="RAB GTPASE-BINDING EFFECTOR PROTEIN"/>
    <property type="match status" value="1"/>
</dbReference>
<protein>
    <recommendedName>
        <fullName evidence="3">Rabaptin coiled-coil domain-containing protein</fullName>
    </recommendedName>
</protein>
<sequence>MDTPGPSNQSNDPTIENQLLQAQAFIAQLKQEKIQMEVDFEYKRGRIKELYFAKESTIQEQNTKLFEAGTHISQLEQELEQLKEESETIKMIASVSENTKQEAVEDLNKHHLEEIESLRCVLQGSMEEQRNDLLRQFDTERRRWEEERSKMEQERDEALTSSNPHEEEQDLEDLELEASMPQAQEEADKLKSVVLPLEKEISDLKAKLLDAQEKLKESLRKPDKDPKHK</sequence>
<dbReference type="HOGENOM" id="CLU_1212164_0_0_1"/>
<evidence type="ECO:0000259" key="3">
    <source>
        <dbReference type="Pfam" id="PF03528"/>
    </source>
</evidence>
<dbReference type="InterPro" id="IPR003914">
    <property type="entry name" value="Rabaptin"/>
</dbReference>
<reference evidence="5" key="1">
    <citation type="submission" date="2003-08" db="EMBL/GenBank/DDBJ databases">
        <authorList>
            <person name="Birren B."/>
            <person name="Nusbaum C."/>
            <person name="Abebe A."/>
            <person name="Abouelleil A."/>
            <person name="Adekoya E."/>
            <person name="Ait-zahra M."/>
            <person name="Allen N."/>
            <person name="Allen T."/>
            <person name="An P."/>
            <person name="Anderson M."/>
            <person name="Anderson S."/>
            <person name="Arachchi H."/>
            <person name="Armbruster J."/>
            <person name="Bachantsang P."/>
            <person name="Baldwin J."/>
            <person name="Barry A."/>
            <person name="Bayul T."/>
            <person name="Blitshsteyn B."/>
            <person name="Bloom T."/>
            <person name="Blye J."/>
            <person name="Boguslavskiy L."/>
            <person name="Borowsky M."/>
            <person name="Boukhgalter B."/>
            <person name="Brunache A."/>
            <person name="Butler J."/>
            <person name="Calixte N."/>
            <person name="Calvo S."/>
            <person name="Camarata J."/>
            <person name="Campo K."/>
            <person name="Chang J."/>
            <person name="Cheshatsang Y."/>
            <person name="Citroen M."/>
            <person name="Collymore A."/>
            <person name="Considine T."/>
            <person name="Cook A."/>
            <person name="Cooke P."/>
            <person name="Corum B."/>
            <person name="Cuomo C."/>
            <person name="David R."/>
            <person name="Dawoe T."/>
            <person name="Degray S."/>
            <person name="Dodge S."/>
            <person name="Dooley K."/>
            <person name="Dorje P."/>
            <person name="Dorjee K."/>
            <person name="Dorris L."/>
            <person name="Duffey N."/>
            <person name="Dupes A."/>
            <person name="Elkins T."/>
            <person name="Engels R."/>
            <person name="Erickson J."/>
            <person name="Farina A."/>
            <person name="Faro S."/>
            <person name="Ferreira P."/>
            <person name="Fischer H."/>
            <person name="Fitzgerald M."/>
            <person name="Foley K."/>
            <person name="Gage D."/>
            <person name="Galagan J."/>
            <person name="Gearin G."/>
            <person name="Gnerre S."/>
            <person name="Gnirke A."/>
            <person name="Goyette A."/>
            <person name="Graham J."/>
            <person name="Grandbois E."/>
            <person name="Gyaltsen K."/>
            <person name="Hafez N."/>
            <person name="Hagopian D."/>
            <person name="Hagos B."/>
            <person name="Hall J."/>
            <person name="Hatcher B."/>
            <person name="Heller A."/>
            <person name="Higgins H."/>
            <person name="Honan T."/>
            <person name="Horn A."/>
            <person name="Houde N."/>
            <person name="Hughes L."/>
            <person name="Hulme W."/>
            <person name="Husby E."/>
            <person name="Iliev I."/>
            <person name="Jaffe D."/>
            <person name="Jones C."/>
            <person name="Kamal M."/>
            <person name="Kamat A."/>
            <person name="Kamvysselis M."/>
            <person name="Karlsson E."/>
            <person name="Kells C."/>
            <person name="Kieu A."/>
            <person name="Kisner P."/>
            <person name="Kodira C."/>
            <person name="Kulbokas E."/>
            <person name="Labutti K."/>
            <person name="Lama D."/>
            <person name="Landers T."/>
            <person name="Leger J."/>
            <person name="Levine S."/>
            <person name="Lewis D."/>
            <person name="Lewis T."/>
            <person name="Lindblad-toh K."/>
            <person name="Liu X."/>
            <person name="Lokyitsang T."/>
            <person name="Lokyitsang Y."/>
            <person name="Lucien O."/>
            <person name="Lui A."/>
            <person name="Ma L.J."/>
            <person name="Mabbitt R."/>
            <person name="Macdonald J."/>
            <person name="Maclean C."/>
            <person name="Major J."/>
            <person name="Manning J."/>
            <person name="Marabella R."/>
            <person name="Maru K."/>
            <person name="Matthews C."/>
            <person name="Mauceli E."/>
            <person name="Mccarthy M."/>
            <person name="Mcdonough S."/>
            <person name="Mcghee T."/>
            <person name="Meldrim J."/>
            <person name="Meneus L."/>
            <person name="Mesirov J."/>
            <person name="Mihalev A."/>
            <person name="Mihova T."/>
            <person name="Mikkelsen T."/>
            <person name="Mlenga V."/>
            <person name="Moru K."/>
            <person name="Mozes J."/>
            <person name="Mulrain L."/>
            <person name="Munson G."/>
            <person name="Naylor J."/>
            <person name="Newes C."/>
            <person name="Nguyen C."/>
            <person name="Nguyen N."/>
            <person name="Nguyen T."/>
            <person name="Nicol R."/>
            <person name="Nielsen C."/>
            <person name="Nizzari M."/>
            <person name="Norbu C."/>
            <person name="Norbu N."/>
            <person name="O'donnell P."/>
            <person name="Okoawo O."/>
            <person name="O'leary S."/>
            <person name="Omotosho B."/>
            <person name="O'neill K."/>
            <person name="Osman S."/>
            <person name="Parker S."/>
            <person name="Perrin D."/>
            <person name="Phunkhang P."/>
            <person name="Piqani B."/>
            <person name="Purcell S."/>
            <person name="Rachupka T."/>
            <person name="Ramasamy U."/>
            <person name="Rameau R."/>
            <person name="Ray V."/>
            <person name="Raymond C."/>
            <person name="Retta R."/>
            <person name="Richardson S."/>
            <person name="Rise C."/>
            <person name="Rodriguez J."/>
            <person name="Rogers J."/>
            <person name="Rogov P."/>
            <person name="Rutman M."/>
            <person name="Schupbach R."/>
            <person name="Seaman C."/>
            <person name="Settipalli S."/>
            <person name="Sharpe T."/>
            <person name="Sheridan J."/>
            <person name="Sherpa N."/>
            <person name="Shi J."/>
            <person name="Smirnov S."/>
            <person name="Smith C."/>
            <person name="Sougnez C."/>
            <person name="Spencer B."/>
            <person name="Stalker J."/>
            <person name="Stange-thomann N."/>
            <person name="Stavropoulos S."/>
            <person name="Stetson K."/>
            <person name="Stone C."/>
            <person name="Stone S."/>
            <person name="Stubbs M."/>
            <person name="Talamas J."/>
            <person name="Tchuinga P."/>
            <person name="Tenzing P."/>
            <person name="Tesfaye S."/>
            <person name="Theodore J."/>
            <person name="Thoulutsang Y."/>
            <person name="Topham K."/>
            <person name="Towey S."/>
            <person name="Tsamla T."/>
            <person name="Tsomo N."/>
            <person name="Vallee D."/>
            <person name="Vassiliev H."/>
            <person name="Venkataraman V."/>
            <person name="Vinson J."/>
            <person name="Vo A."/>
            <person name="Wade C."/>
            <person name="Wang S."/>
            <person name="Wangchuk T."/>
            <person name="Wangdi T."/>
            <person name="Whittaker C."/>
            <person name="Wilkinson J."/>
            <person name="Wu Y."/>
            <person name="Wyman D."/>
            <person name="Yadav S."/>
            <person name="Yang S."/>
            <person name="Yang X."/>
            <person name="Yeager S."/>
            <person name="Yee E."/>
            <person name="Young G."/>
            <person name="Zainoun J."/>
            <person name="Zembeck L."/>
            <person name="Zimmer A."/>
            <person name="Zody M."/>
            <person name="Lander E."/>
        </authorList>
    </citation>
    <scope>NUCLEOTIDE SEQUENCE [LARGE SCALE GENOMIC DNA]</scope>
</reference>
<name>H2YQ51_CIOSA</name>
<dbReference type="InterPro" id="IPR018514">
    <property type="entry name" value="Rabaptin_CC"/>
</dbReference>
<keyword evidence="5" id="KW-1185">Reference proteome</keyword>
<evidence type="ECO:0000313" key="5">
    <source>
        <dbReference type="Proteomes" id="UP000007875"/>
    </source>
</evidence>
<feature type="coiled-coil region" evidence="1">
    <location>
        <begin position="65"/>
        <end position="92"/>
    </location>
</feature>